<dbReference type="GeneID" id="108807532"/>
<feature type="signal peptide" evidence="9">
    <location>
        <begin position="1"/>
        <end position="27"/>
    </location>
</feature>
<feature type="domain" description="Cytochrome b561" evidence="11">
    <location>
        <begin position="180"/>
        <end position="387"/>
    </location>
</feature>
<feature type="chain" id="PRO_5040866943" evidence="9">
    <location>
        <begin position="28"/>
        <end position="394"/>
    </location>
</feature>
<dbReference type="InterPro" id="IPR045266">
    <property type="entry name" value="DOH_DOMON"/>
</dbReference>
<dbReference type="AlphaFoldDB" id="A0A6J0JKE7"/>
<keyword evidence="12" id="KW-1185">Reference proteome</keyword>
<evidence type="ECO:0000256" key="1">
    <source>
        <dbReference type="ARBA" id="ARBA00004370"/>
    </source>
</evidence>
<dbReference type="PROSITE" id="PS50939">
    <property type="entry name" value="CYTOCHROME_B561"/>
    <property type="match status" value="1"/>
</dbReference>
<keyword evidence="4 9" id="KW-0732">Signal</keyword>
<reference evidence="13" key="2">
    <citation type="submission" date="2025-08" db="UniProtKB">
        <authorList>
            <consortium name="RefSeq"/>
        </authorList>
    </citation>
    <scope>IDENTIFICATION</scope>
    <source>
        <tissue evidence="13">Leaf</tissue>
    </source>
</reference>
<keyword evidence="3 8" id="KW-0812">Transmembrane</keyword>
<dbReference type="Proteomes" id="UP000504610">
    <property type="component" value="Chromosome 6"/>
</dbReference>
<dbReference type="PANTHER" id="PTHR23130">
    <property type="entry name" value="CYTOCHROME B561 AND DOMON DOMAIN-CONTAINING PROTEIN"/>
    <property type="match status" value="1"/>
</dbReference>
<evidence type="ECO:0000256" key="5">
    <source>
        <dbReference type="ARBA" id="ARBA00022982"/>
    </source>
</evidence>
<evidence type="ECO:0000256" key="4">
    <source>
        <dbReference type="ARBA" id="ARBA00022729"/>
    </source>
</evidence>
<dbReference type="SMART" id="SM00664">
    <property type="entry name" value="DoH"/>
    <property type="match status" value="1"/>
</dbReference>
<dbReference type="CDD" id="cd09631">
    <property type="entry name" value="DOMON_DOH"/>
    <property type="match status" value="1"/>
</dbReference>
<feature type="transmembrane region" description="Helical" evidence="8">
    <location>
        <begin position="358"/>
        <end position="377"/>
    </location>
</feature>
<reference evidence="12" key="1">
    <citation type="journal article" date="2019" name="Database">
        <title>The radish genome database (RadishGD): an integrated information resource for radish genomics.</title>
        <authorList>
            <person name="Yu H.J."/>
            <person name="Baek S."/>
            <person name="Lee Y.J."/>
            <person name="Cho A."/>
            <person name="Mun J.H."/>
        </authorList>
    </citation>
    <scope>NUCLEOTIDE SEQUENCE [LARGE SCALE GENOMIC DNA]</scope>
    <source>
        <strain evidence="12">cv. WK10039</strain>
    </source>
</reference>
<dbReference type="Gene3D" id="1.20.120.1770">
    <property type="match status" value="1"/>
</dbReference>
<evidence type="ECO:0000313" key="13">
    <source>
        <dbReference type="RefSeq" id="XP_018435319.2"/>
    </source>
</evidence>
<evidence type="ECO:0000256" key="8">
    <source>
        <dbReference type="SAM" id="Phobius"/>
    </source>
</evidence>
<evidence type="ECO:0000256" key="3">
    <source>
        <dbReference type="ARBA" id="ARBA00022692"/>
    </source>
</evidence>
<keyword evidence="7 8" id="KW-0472">Membrane</keyword>
<protein>
    <submittedName>
        <fullName evidence="13">Cytochrome b561 and DOMON domain-containing protein At3g07570-like</fullName>
    </submittedName>
</protein>
<accession>A0A6J0JKE7</accession>
<evidence type="ECO:0000256" key="9">
    <source>
        <dbReference type="SAM" id="SignalP"/>
    </source>
</evidence>
<dbReference type="SMART" id="SM00665">
    <property type="entry name" value="B561"/>
    <property type="match status" value="1"/>
</dbReference>
<evidence type="ECO:0000259" key="10">
    <source>
        <dbReference type="PROSITE" id="PS50836"/>
    </source>
</evidence>
<name>A0A6J0JKE7_RAPSA</name>
<keyword evidence="2" id="KW-0813">Transport</keyword>
<dbReference type="GO" id="GO:0016020">
    <property type="term" value="C:membrane"/>
    <property type="evidence" value="ECO:0007669"/>
    <property type="project" value="UniProtKB-SubCell"/>
</dbReference>
<evidence type="ECO:0000256" key="6">
    <source>
        <dbReference type="ARBA" id="ARBA00022989"/>
    </source>
</evidence>
<feature type="transmembrane region" description="Helical" evidence="8">
    <location>
        <begin position="335"/>
        <end position="352"/>
    </location>
</feature>
<feature type="transmembrane region" description="Helical" evidence="8">
    <location>
        <begin position="255"/>
        <end position="281"/>
    </location>
</feature>
<feature type="transmembrane region" description="Helical" evidence="8">
    <location>
        <begin position="293"/>
        <end position="315"/>
    </location>
</feature>
<feature type="domain" description="DOMON" evidence="10">
    <location>
        <begin position="58"/>
        <end position="170"/>
    </location>
</feature>
<dbReference type="PANTHER" id="PTHR23130:SF182">
    <property type="entry name" value="GENOME ASSEMBLY, CHROMOSOME: A01"/>
    <property type="match status" value="1"/>
</dbReference>
<keyword evidence="5" id="KW-0249">Electron transport</keyword>
<dbReference type="CDD" id="cd08760">
    <property type="entry name" value="Cyt_b561_FRRS1_like"/>
    <property type="match status" value="1"/>
</dbReference>
<sequence>MEMNLYSSVSFILFTLIALQCLPLTIQQATETCSSTLPLNDLTFNSSLLKCVEAWTPQNYILRYARTVENTWSFILSAPDSSVFIGIGFSTNGQMIGSSAIVGWLPPGGGVGQAKQYFLGGQSPGEVMPDQGDLVIVNGSLKIESVSSRLYMSFQLTTELPRQSILYAKGPAGFFPSSPGFRLREHQSMTTTTINFITGSRSVVKRSRHSMLRKVHGLMNMFGWGILIIIGAIVARKWKLHKTTPSLFMVDLSDLILYCHIAIQITGFLLGLIGIICGLFLENQTNANNVSTHKALGITILVNVVMGVLQVLALLAQPDKESKYRKYWNWYHHNIGRVMIILTIFNIFYGIHLGKAGTSWNVGYGSAVGVLALVAIVQEVRNFLNNKEFFDFPA</sequence>
<evidence type="ECO:0000313" key="12">
    <source>
        <dbReference type="Proteomes" id="UP000504610"/>
    </source>
</evidence>
<dbReference type="PROSITE" id="PS50836">
    <property type="entry name" value="DOMON"/>
    <property type="match status" value="1"/>
</dbReference>
<keyword evidence="6 8" id="KW-1133">Transmembrane helix</keyword>
<feature type="transmembrane region" description="Helical" evidence="8">
    <location>
        <begin position="215"/>
        <end position="235"/>
    </location>
</feature>
<evidence type="ECO:0000259" key="11">
    <source>
        <dbReference type="PROSITE" id="PS50939"/>
    </source>
</evidence>
<dbReference type="OrthoDB" id="19261at2759"/>
<organism evidence="12 13">
    <name type="scientific">Raphanus sativus</name>
    <name type="common">Radish</name>
    <name type="synonym">Raphanus raphanistrum var. sativus</name>
    <dbReference type="NCBI Taxonomy" id="3726"/>
    <lineage>
        <taxon>Eukaryota</taxon>
        <taxon>Viridiplantae</taxon>
        <taxon>Streptophyta</taxon>
        <taxon>Embryophyta</taxon>
        <taxon>Tracheophyta</taxon>
        <taxon>Spermatophyta</taxon>
        <taxon>Magnoliopsida</taxon>
        <taxon>eudicotyledons</taxon>
        <taxon>Gunneridae</taxon>
        <taxon>Pentapetalae</taxon>
        <taxon>rosids</taxon>
        <taxon>malvids</taxon>
        <taxon>Brassicales</taxon>
        <taxon>Brassicaceae</taxon>
        <taxon>Brassiceae</taxon>
        <taxon>Raphanus</taxon>
    </lineage>
</organism>
<dbReference type="RefSeq" id="XP_018435319.2">
    <property type="nucleotide sequence ID" value="XM_018579817.2"/>
</dbReference>
<dbReference type="InterPro" id="IPR005018">
    <property type="entry name" value="DOMON_domain"/>
</dbReference>
<evidence type="ECO:0000256" key="2">
    <source>
        <dbReference type="ARBA" id="ARBA00022448"/>
    </source>
</evidence>
<comment type="subcellular location">
    <subcellularLocation>
        <location evidence="1">Membrane</location>
    </subcellularLocation>
</comment>
<dbReference type="Pfam" id="PF03188">
    <property type="entry name" value="Cytochrom_B561"/>
    <property type="match status" value="1"/>
</dbReference>
<dbReference type="InterPro" id="IPR006593">
    <property type="entry name" value="Cyt_b561/ferric_Rdtase_TM"/>
</dbReference>
<dbReference type="KEGG" id="rsz:108807532"/>
<gene>
    <name evidence="13" type="primary">LOC108807532</name>
</gene>
<proteinExistence type="predicted"/>
<evidence type="ECO:0000256" key="7">
    <source>
        <dbReference type="ARBA" id="ARBA00023136"/>
    </source>
</evidence>